<dbReference type="InterPro" id="IPR036928">
    <property type="entry name" value="AS_sf"/>
</dbReference>
<keyword evidence="3" id="KW-1185">Reference proteome</keyword>
<protein>
    <submittedName>
        <fullName evidence="2">GatA protein</fullName>
    </submittedName>
</protein>
<reference evidence="2" key="1">
    <citation type="submission" date="2021-02" db="EMBL/GenBank/DDBJ databases">
        <authorList>
            <person name="Dougan E. K."/>
            <person name="Rhodes N."/>
            <person name="Thang M."/>
            <person name="Chan C."/>
        </authorList>
    </citation>
    <scope>NUCLEOTIDE SEQUENCE</scope>
</reference>
<evidence type="ECO:0000259" key="1">
    <source>
        <dbReference type="Pfam" id="PF01425"/>
    </source>
</evidence>
<dbReference type="InterPro" id="IPR023631">
    <property type="entry name" value="Amidase_dom"/>
</dbReference>
<dbReference type="EMBL" id="CAJNIZ010046393">
    <property type="protein sequence ID" value="CAE7747248.1"/>
    <property type="molecule type" value="Genomic_DNA"/>
</dbReference>
<feature type="domain" description="Amidase" evidence="1">
    <location>
        <begin position="28"/>
        <end position="108"/>
    </location>
</feature>
<dbReference type="Gene3D" id="3.90.1300.10">
    <property type="entry name" value="Amidase signature (AS) domain"/>
    <property type="match status" value="1"/>
</dbReference>
<comment type="caution">
    <text evidence="2">The sequence shown here is derived from an EMBL/GenBank/DDBJ whole genome shotgun (WGS) entry which is preliminary data.</text>
</comment>
<gene>
    <name evidence="2" type="primary">gatA</name>
    <name evidence="2" type="ORF">SPIL2461_LOCUS21586</name>
</gene>
<dbReference type="Pfam" id="PF01425">
    <property type="entry name" value="Amidase"/>
    <property type="match status" value="1"/>
</dbReference>
<dbReference type="SUPFAM" id="SSF75304">
    <property type="entry name" value="Amidase signature (AS) enzymes"/>
    <property type="match status" value="1"/>
</dbReference>
<evidence type="ECO:0000313" key="2">
    <source>
        <dbReference type="EMBL" id="CAE7747248.1"/>
    </source>
</evidence>
<dbReference type="Proteomes" id="UP000649617">
    <property type="component" value="Unassembled WGS sequence"/>
</dbReference>
<sequence>QEYTSLLVRRARYYRYMNQWIFRSYDLLDVAVKRAAALDKKAAKEGVDALAPLYGLPIPMKGTAAVVDFPSGCGVGILSQYTPVKNSELTDLIYKRNGIILGTTNVSEDTGGSTRVPALFNGLFGSWRDILFYDRALMQQRHNAEALHNAAQRLVCCYSTEVGCSVGTPLPGWLTSNGSNGDFQDSPTLPAWCLVKCFPCQLICEGGALRSTIHPRGQDHIGFPAALELL</sequence>
<evidence type="ECO:0000313" key="3">
    <source>
        <dbReference type="Proteomes" id="UP000649617"/>
    </source>
</evidence>
<dbReference type="AlphaFoldDB" id="A0A812XSV6"/>
<accession>A0A812XSV6</accession>
<organism evidence="2 3">
    <name type="scientific">Symbiodinium pilosum</name>
    <name type="common">Dinoflagellate</name>
    <dbReference type="NCBI Taxonomy" id="2952"/>
    <lineage>
        <taxon>Eukaryota</taxon>
        <taxon>Sar</taxon>
        <taxon>Alveolata</taxon>
        <taxon>Dinophyceae</taxon>
        <taxon>Suessiales</taxon>
        <taxon>Symbiodiniaceae</taxon>
        <taxon>Symbiodinium</taxon>
    </lineage>
</organism>
<name>A0A812XSV6_SYMPI</name>
<feature type="non-terminal residue" evidence="2">
    <location>
        <position position="1"/>
    </location>
</feature>
<proteinExistence type="predicted"/>
<dbReference type="OrthoDB" id="421993at2759"/>